<dbReference type="RefSeq" id="WP_315625811.1">
    <property type="nucleotide sequence ID" value="NZ_JAUHMF010000002.1"/>
</dbReference>
<protein>
    <submittedName>
        <fullName evidence="2">DUF1028 domain-containing protein</fullName>
    </submittedName>
</protein>
<evidence type="ECO:0000313" key="2">
    <source>
        <dbReference type="EMBL" id="MDT8899127.1"/>
    </source>
</evidence>
<dbReference type="Pfam" id="PF14559">
    <property type="entry name" value="TPR_19"/>
    <property type="match status" value="1"/>
</dbReference>
<dbReference type="Gene3D" id="1.25.40.10">
    <property type="entry name" value="Tetratricopeptide repeat domain"/>
    <property type="match status" value="1"/>
</dbReference>
<dbReference type="InterPro" id="IPR029055">
    <property type="entry name" value="Ntn_hydrolases_N"/>
</dbReference>
<accession>A0ABU3NQQ7</accession>
<dbReference type="PROSITE" id="PS50005">
    <property type="entry name" value="TPR"/>
    <property type="match status" value="1"/>
</dbReference>
<comment type="caution">
    <text evidence="2">The sequence shown here is derived from an EMBL/GenBank/DDBJ whole genome shotgun (WGS) entry which is preliminary data.</text>
</comment>
<reference evidence="2 3" key="1">
    <citation type="submission" date="2023-07" db="EMBL/GenBank/DDBJ databases">
        <title>Novel species of Thermanaerothrix with wide hydrolytic capabilities.</title>
        <authorList>
            <person name="Zayulina K.S."/>
            <person name="Podosokorskaya O.A."/>
            <person name="Elcheninov A.G."/>
        </authorList>
    </citation>
    <scope>NUCLEOTIDE SEQUENCE [LARGE SCALE GENOMIC DNA]</scope>
    <source>
        <strain evidence="2 3">4228-RoL</strain>
    </source>
</reference>
<dbReference type="Proteomes" id="UP001254165">
    <property type="component" value="Unassembled WGS sequence"/>
</dbReference>
<feature type="repeat" description="TPR" evidence="1">
    <location>
        <begin position="220"/>
        <end position="253"/>
    </location>
</feature>
<keyword evidence="1" id="KW-0802">TPR repeat</keyword>
<dbReference type="Gene3D" id="3.60.20.10">
    <property type="entry name" value="Glutamine Phosphoribosylpyrophosphate, subunit 1, domain 1"/>
    <property type="match status" value="1"/>
</dbReference>
<proteinExistence type="predicted"/>
<dbReference type="PANTHER" id="PTHR39328">
    <property type="entry name" value="BLL2871 PROTEIN"/>
    <property type="match status" value="1"/>
</dbReference>
<dbReference type="InterPro" id="IPR019734">
    <property type="entry name" value="TPR_rpt"/>
</dbReference>
<dbReference type="SUPFAM" id="SSF56235">
    <property type="entry name" value="N-terminal nucleophile aminohydrolases (Ntn hydrolases)"/>
    <property type="match status" value="1"/>
</dbReference>
<evidence type="ECO:0000256" key="1">
    <source>
        <dbReference type="PROSITE-ProRule" id="PRU00339"/>
    </source>
</evidence>
<dbReference type="EMBL" id="JAUHMF010000002">
    <property type="protein sequence ID" value="MDT8899127.1"/>
    <property type="molecule type" value="Genomic_DNA"/>
</dbReference>
<dbReference type="InterPro" id="IPR010430">
    <property type="entry name" value="DUF1028"/>
</dbReference>
<evidence type="ECO:0000313" key="3">
    <source>
        <dbReference type="Proteomes" id="UP001254165"/>
    </source>
</evidence>
<organism evidence="2 3">
    <name type="scientific">Thermanaerothrix solaris</name>
    <dbReference type="NCBI Taxonomy" id="3058434"/>
    <lineage>
        <taxon>Bacteria</taxon>
        <taxon>Bacillati</taxon>
        <taxon>Chloroflexota</taxon>
        <taxon>Anaerolineae</taxon>
        <taxon>Anaerolineales</taxon>
        <taxon>Anaerolineaceae</taxon>
        <taxon>Thermanaerothrix</taxon>
    </lineage>
</organism>
<dbReference type="InterPro" id="IPR011990">
    <property type="entry name" value="TPR-like_helical_dom_sf"/>
</dbReference>
<dbReference type="PANTHER" id="PTHR39328:SF1">
    <property type="entry name" value="BLL2871 PROTEIN"/>
    <property type="match status" value="1"/>
</dbReference>
<dbReference type="SUPFAM" id="SSF48452">
    <property type="entry name" value="TPR-like"/>
    <property type="match status" value="1"/>
</dbReference>
<keyword evidence="3" id="KW-1185">Reference proteome</keyword>
<gene>
    <name evidence="2" type="ORF">QYE77_12710</name>
</gene>
<name>A0ABU3NQQ7_9CHLR</name>
<sequence length="316" mass="34486">MMIKPFTSSLRFPLAHTFSIVARDPQTGWMGVAVQSHWFSVGSIVAWGEAGVGVVATQSMVEISYGPRGLALMRSGLSAPVALQALLQMDEGREVRQVAMVDAQGRVAVHTGARCIEAAGHYQGDGFSAQANMMKDARVWPAMAQAYQEKRGDLAERLLAALEAAQAVGGDIRGQQSACILIVKGERTTQPWEGVVMDLRVEDHPQPIAELRRLVTLHRAYQQMNAGDAHLAEGRVEAALEAYRQAALMAPEIDELPFWHAVTLAELGRLDEALPIFKQVFARNSDWAELLTRLPAAGLLRQDEAMLQAILAQRDA</sequence>
<dbReference type="Pfam" id="PF06267">
    <property type="entry name" value="DUF1028"/>
    <property type="match status" value="1"/>
</dbReference>